<keyword evidence="2" id="KW-1185">Reference proteome</keyword>
<protein>
    <submittedName>
        <fullName evidence="1">Uncharacterized protein</fullName>
    </submittedName>
</protein>
<evidence type="ECO:0000313" key="2">
    <source>
        <dbReference type="Proteomes" id="UP000309997"/>
    </source>
</evidence>
<gene>
    <name evidence="1" type="ORF">D5086_002567</name>
</gene>
<comment type="caution">
    <text evidence="1">The sequence shown here is derived from an EMBL/GenBank/DDBJ whole genome shotgun (WGS) entry which is preliminary data.</text>
</comment>
<dbReference type="Proteomes" id="UP000309997">
    <property type="component" value="Unassembled WGS sequence"/>
</dbReference>
<reference evidence="1 2" key="1">
    <citation type="journal article" date="2024" name="Plant Biotechnol. J.">
        <title>Genome and CRISPR/Cas9 system of a widespread forest tree (Populus alba) in the world.</title>
        <authorList>
            <person name="Liu Y.J."/>
            <person name="Jiang P.F."/>
            <person name="Han X.M."/>
            <person name="Li X.Y."/>
            <person name="Wang H.M."/>
            <person name="Wang Y.J."/>
            <person name="Wang X.X."/>
            <person name="Zeng Q.Y."/>
        </authorList>
    </citation>
    <scope>NUCLEOTIDE SEQUENCE [LARGE SCALE GENOMIC DNA]</scope>
    <source>
        <strain evidence="2">cv. PAL-ZL1</strain>
    </source>
</reference>
<sequence length="109" mass="11435">MECDGGREVPAIPDPAAYRGGIRDMDPCSTSKKKELVGKADLARETSVEILIHASVFILKRATPKSKSAGPSPTNGLKSTSTEIQNKAFSGKASSSVPSTGMEKQAIQS</sequence>
<accession>A0ACC4D325</accession>
<evidence type="ECO:0000313" key="1">
    <source>
        <dbReference type="EMBL" id="KAL3611547.1"/>
    </source>
</evidence>
<organism evidence="1 2">
    <name type="scientific">Populus alba</name>
    <name type="common">White poplar</name>
    <dbReference type="NCBI Taxonomy" id="43335"/>
    <lineage>
        <taxon>Eukaryota</taxon>
        <taxon>Viridiplantae</taxon>
        <taxon>Streptophyta</taxon>
        <taxon>Embryophyta</taxon>
        <taxon>Tracheophyta</taxon>
        <taxon>Spermatophyta</taxon>
        <taxon>Magnoliopsida</taxon>
        <taxon>eudicotyledons</taxon>
        <taxon>Gunneridae</taxon>
        <taxon>Pentapetalae</taxon>
        <taxon>rosids</taxon>
        <taxon>fabids</taxon>
        <taxon>Malpighiales</taxon>
        <taxon>Salicaceae</taxon>
        <taxon>Saliceae</taxon>
        <taxon>Populus</taxon>
    </lineage>
</organism>
<name>A0ACC4D325_POPAL</name>
<dbReference type="EMBL" id="RCHU02000001">
    <property type="protein sequence ID" value="KAL3611547.1"/>
    <property type="molecule type" value="Genomic_DNA"/>
</dbReference>
<proteinExistence type="predicted"/>